<dbReference type="SMART" id="SM00242">
    <property type="entry name" value="MYSc"/>
    <property type="match status" value="1"/>
</dbReference>
<dbReference type="PRINTS" id="PR00193">
    <property type="entry name" value="MYOSINHEAVY"/>
</dbReference>
<dbReference type="InterPro" id="IPR000048">
    <property type="entry name" value="IQ_motif_EF-hand-BS"/>
</dbReference>
<accession>A0A498MGQ9</accession>
<evidence type="ECO:0000259" key="11">
    <source>
        <dbReference type="PROSITE" id="PS51456"/>
    </source>
</evidence>
<feature type="binding site" evidence="10">
    <location>
        <begin position="377"/>
        <end position="384"/>
    </location>
    <ligand>
        <name>ATP</name>
        <dbReference type="ChEBI" id="CHEBI:30616"/>
    </ligand>
</feature>
<dbReference type="GO" id="GO:0016459">
    <property type="term" value="C:myosin complex"/>
    <property type="evidence" value="ECO:0007669"/>
    <property type="project" value="UniProtKB-KW"/>
</dbReference>
<keyword evidence="7 10" id="KW-0518">Myosin</keyword>
<dbReference type="GO" id="GO:0003779">
    <property type="term" value="F:actin binding"/>
    <property type="evidence" value="ECO:0007669"/>
    <property type="project" value="UniProtKB-KW"/>
</dbReference>
<dbReference type="Gene3D" id="1.20.5.4820">
    <property type="match status" value="1"/>
</dbReference>
<dbReference type="InterPro" id="IPR036961">
    <property type="entry name" value="Kinesin_motor_dom_sf"/>
</dbReference>
<feature type="region of interest" description="Actin-binding" evidence="10">
    <location>
        <begin position="840"/>
        <end position="862"/>
    </location>
</feature>
<keyword evidence="13" id="KW-1185">Reference proteome</keyword>
<comment type="similarity">
    <text evidence="2 10">Belongs to the TRAFAC class myosin-kinesin ATPase superfamily. Myosin family.</text>
</comment>
<dbReference type="Gene3D" id="3.40.850.10">
    <property type="entry name" value="Kinesin motor domain"/>
    <property type="match status" value="1"/>
</dbReference>
<keyword evidence="9 10" id="KW-0009">Actin-binding</keyword>
<name>A0A498MGQ9_LABRO</name>
<proteinExistence type="inferred from homology"/>
<sequence>MSGSPHSIVAPQEVQNPNIRKASYRLPDGTLVSNDTDQTADATNSSPYLGSALQNINLRKASYKLPDGSLFSRNQPVEEPSTPILSSALLNSNLRKASYRLPDGTLLTKGNEKEPEKSISSNLSSALQNVGKANYRLPSTSGLFGKPKQEQATPSMLSSALQNQNLRKVSYRLPDGSIVTRGQPAQTASPTSPFLGSALSNVNLRKASYKLPTTLGRSPEDPRYAVVTPQIQGQSGEHWAQNQIIDLHEPDDVWSSERVLPHHTVQNLTKWSMYRDEELENFVIPVFPGQETDSTEPAWLPDREGEPQGNWYDKTYIGSILVSVNPYKMFNIYGTDMVLQHKGHALGENPPHLFAIANASYTKMMDAKENQCIIISGESGSGKTETTKLVLRYLAAIHHKQNITQQILEATPLLESFGNAKTVRNDNSSRFGKYMEIFMEGGVISGAITSQYLLEKSRIVFQAKDERNYHIFYEMLAGLPSQQKQSLYLQDAETYYYLNQGGDCEIVGKNDEEDFRRLLSAMEILHFSAEDQSSVFRILSSILHLGNVFFERYETESQEVAYVVSAQEIRVVAEILQISPEGLQKSITFKVTETMREKIFTPLTVESAIDARDAVAKILYSLLFTWLTDRINRQVYPRNEAFSISILDIYGFEDLTFNSFEQLCINYANEYLQFFFNRVIFKEEQDEYNREQINWEDVPFSDNQACIDIIAAKPHGILRILDDQSGFPQATDHTFLQKCHYHHGNNPLYSKPKMPLPEFTIKHYAGKVTYQVHKFLDKNYDQVRQDVLDLFIHSKNKMVAYLFMSHAETLNQQKSFIGKNSTITRRHQPSTVAAKFQQSLMELIEKMERANPYFVRCIKPNQNKEPGVFDMELVSAQLNYSGILETIRIRREGYPIRMQFDVFLFRYKSLLGLKQPPPANGENCVIMLRKLCPVRPGTFQVGVTKLFMKEDIYFLLESKRDRVRHIAALTLQRYVRMFFVRKRYTAFRMKIIRLQAHCRGFLARKRYVKMRASLVKFRSLIHMYVDRKRYIKLRYEARRKAEEEQKRIEMVIMAFTV</sequence>
<comment type="subcellular location">
    <subcellularLocation>
        <location evidence="1">Cytoplasm</location>
    </subcellularLocation>
</comment>
<dbReference type="InterPro" id="IPR051567">
    <property type="entry name" value="Unconventional_Myosin_ATPase"/>
</dbReference>
<dbReference type="Proteomes" id="UP000290572">
    <property type="component" value="Unassembled WGS sequence"/>
</dbReference>
<keyword evidence="3" id="KW-0963">Cytoplasm</keyword>
<evidence type="ECO:0000256" key="7">
    <source>
        <dbReference type="ARBA" id="ARBA00023123"/>
    </source>
</evidence>
<evidence type="ECO:0000256" key="5">
    <source>
        <dbReference type="ARBA" id="ARBA00022840"/>
    </source>
</evidence>
<keyword evidence="6" id="KW-0175">Coiled coil</keyword>
<keyword evidence="4 10" id="KW-0547">Nucleotide-binding</keyword>
<dbReference type="PANTHER" id="PTHR22692:SF21">
    <property type="entry name" value="MYOSIN XVA"/>
    <property type="match status" value="1"/>
</dbReference>
<dbReference type="GO" id="GO:0005524">
    <property type="term" value="F:ATP binding"/>
    <property type="evidence" value="ECO:0007669"/>
    <property type="project" value="UniProtKB-UniRule"/>
</dbReference>
<evidence type="ECO:0000256" key="2">
    <source>
        <dbReference type="ARBA" id="ARBA00008314"/>
    </source>
</evidence>
<evidence type="ECO:0000256" key="1">
    <source>
        <dbReference type="ARBA" id="ARBA00004496"/>
    </source>
</evidence>
<dbReference type="GO" id="GO:0005737">
    <property type="term" value="C:cytoplasm"/>
    <property type="evidence" value="ECO:0007669"/>
    <property type="project" value="UniProtKB-SubCell"/>
</dbReference>
<organism evidence="12 13">
    <name type="scientific">Labeo rohita</name>
    <name type="common">Indian major carp</name>
    <name type="synonym">Cyprinus rohita</name>
    <dbReference type="NCBI Taxonomy" id="84645"/>
    <lineage>
        <taxon>Eukaryota</taxon>
        <taxon>Metazoa</taxon>
        <taxon>Chordata</taxon>
        <taxon>Craniata</taxon>
        <taxon>Vertebrata</taxon>
        <taxon>Euteleostomi</taxon>
        <taxon>Actinopterygii</taxon>
        <taxon>Neopterygii</taxon>
        <taxon>Teleostei</taxon>
        <taxon>Ostariophysi</taxon>
        <taxon>Cypriniformes</taxon>
        <taxon>Cyprinidae</taxon>
        <taxon>Labeoninae</taxon>
        <taxon>Labeonini</taxon>
        <taxon>Labeo</taxon>
    </lineage>
</organism>
<dbReference type="Gene3D" id="1.20.5.190">
    <property type="match status" value="1"/>
</dbReference>
<evidence type="ECO:0000313" key="12">
    <source>
        <dbReference type="EMBL" id="RXN16167.1"/>
    </source>
</evidence>
<dbReference type="AlphaFoldDB" id="A0A498MGQ9"/>
<dbReference type="Gene3D" id="1.10.10.820">
    <property type="match status" value="1"/>
</dbReference>
<dbReference type="Pfam" id="PF00612">
    <property type="entry name" value="IQ"/>
    <property type="match status" value="2"/>
</dbReference>
<evidence type="ECO:0000256" key="9">
    <source>
        <dbReference type="ARBA" id="ARBA00023203"/>
    </source>
</evidence>
<dbReference type="FunFam" id="1.10.10.820:FF:000001">
    <property type="entry name" value="Myosin heavy chain"/>
    <property type="match status" value="1"/>
</dbReference>
<dbReference type="SUPFAM" id="SSF52540">
    <property type="entry name" value="P-loop containing nucleoside triphosphate hydrolases"/>
    <property type="match status" value="1"/>
</dbReference>
<dbReference type="SMART" id="SM00015">
    <property type="entry name" value="IQ"/>
    <property type="match status" value="3"/>
</dbReference>
<reference evidence="12 13" key="1">
    <citation type="submission" date="2018-03" db="EMBL/GenBank/DDBJ databases">
        <title>Draft genome sequence of Rohu Carp (Labeo rohita).</title>
        <authorList>
            <person name="Das P."/>
            <person name="Kushwaha B."/>
            <person name="Joshi C.G."/>
            <person name="Kumar D."/>
            <person name="Nagpure N.S."/>
            <person name="Sahoo L."/>
            <person name="Das S.P."/>
            <person name="Bit A."/>
            <person name="Patnaik S."/>
            <person name="Meher P.K."/>
            <person name="Jayasankar P."/>
            <person name="Koringa P.G."/>
            <person name="Patel N.V."/>
            <person name="Hinsu A.T."/>
            <person name="Kumar R."/>
            <person name="Pandey M."/>
            <person name="Agarwal S."/>
            <person name="Srivastava S."/>
            <person name="Singh M."/>
            <person name="Iquebal M.A."/>
            <person name="Jaiswal S."/>
            <person name="Angadi U.B."/>
            <person name="Kumar N."/>
            <person name="Raza M."/>
            <person name="Shah T.M."/>
            <person name="Rai A."/>
            <person name="Jena J.K."/>
        </authorList>
    </citation>
    <scope>NUCLEOTIDE SEQUENCE [LARGE SCALE GENOMIC DNA]</scope>
    <source>
        <strain evidence="12">DASCIFA01</strain>
        <tissue evidence="12">Testis</tissue>
    </source>
</reference>
<dbReference type="Gene3D" id="1.20.120.720">
    <property type="entry name" value="Myosin VI head, motor domain, U50 subdomain"/>
    <property type="match status" value="1"/>
</dbReference>
<dbReference type="InterPro" id="IPR001609">
    <property type="entry name" value="Myosin_head_motor_dom-like"/>
</dbReference>
<dbReference type="InterPro" id="IPR027417">
    <property type="entry name" value="P-loop_NTPase"/>
</dbReference>
<keyword evidence="5 10" id="KW-0067">ATP-binding</keyword>
<dbReference type="PROSITE" id="PS50096">
    <property type="entry name" value="IQ"/>
    <property type="match status" value="2"/>
</dbReference>
<evidence type="ECO:0000256" key="3">
    <source>
        <dbReference type="ARBA" id="ARBA00022490"/>
    </source>
</evidence>
<dbReference type="PANTHER" id="PTHR22692">
    <property type="entry name" value="MYOSIN VII, XV"/>
    <property type="match status" value="1"/>
</dbReference>
<dbReference type="FunFam" id="1.20.58.530:FF:000005">
    <property type="entry name" value="unconventional myosin-IXa isoform X1"/>
    <property type="match status" value="1"/>
</dbReference>
<dbReference type="GO" id="GO:0048731">
    <property type="term" value="P:system development"/>
    <property type="evidence" value="ECO:0007669"/>
    <property type="project" value="UniProtKB-ARBA"/>
</dbReference>
<dbReference type="Pfam" id="PF00063">
    <property type="entry name" value="Myosin_head"/>
    <property type="match status" value="1"/>
</dbReference>
<dbReference type="STRING" id="84645.A0A498MGQ9"/>
<dbReference type="Gene3D" id="1.20.58.530">
    <property type="match status" value="1"/>
</dbReference>
<dbReference type="PROSITE" id="PS51456">
    <property type="entry name" value="MYOSIN_MOTOR"/>
    <property type="match status" value="1"/>
</dbReference>
<evidence type="ECO:0000256" key="8">
    <source>
        <dbReference type="ARBA" id="ARBA00023175"/>
    </source>
</evidence>
<dbReference type="GO" id="GO:0003774">
    <property type="term" value="F:cytoskeletal motor activity"/>
    <property type="evidence" value="ECO:0007669"/>
    <property type="project" value="UniProtKB-UniRule"/>
</dbReference>
<keyword evidence="8 10" id="KW-0505">Motor protein</keyword>
<feature type="domain" description="Myosin motor" evidence="11">
    <location>
        <begin position="315"/>
        <end position="961"/>
    </location>
</feature>
<evidence type="ECO:0000256" key="10">
    <source>
        <dbReference type="PROSITE-ProRule" id="PRU00782"/>
    </source>
</evidence>
<evidence type="ECO:0000256" key="6">
    <source>
        <dbReference type="ARBA" id="ARBA00023054"/>
    </source>
</evidence>
<evidence type="ECO:0000313" key="13">
    <source>
        <dbReference type="Proteomes" id="UP000290572"/>
    </source>
</evidence>
<comment type="caution">
    <text evidence="12">The sequence shown here is derived from an EMBL/GenBank/DDBJ whole genome shotgun (WGS) entry which is preliminary data.</text>
</comment>
<gene>
    <name evidence="12" type="ORF">ROHU_037076</name>
</gene>
<evidence type="ECO:0000256" key="4">
    <source>
        <dbReference type="ARBA" id="ARBA00022741"/>
    </source>
</evidence>
<protein>
    <submittedName>
        <fullName evidence="12">Unconventional myosin-XV-like protein</fullName>
    </submittedName>
</protein>
<dbReference type="EMBL" id="QBIY01012807">
    <property type="protein sequence ID" value="RXN16167.1"/>
    <property type="molecule type" value="Genomic_DNA"/>
</dbReference>